<evidence type="ECO:0000313" key="10">
    <source>
        <dbReference type="EMBL" id="PFX33685.1"/>
    </source>
</evidence>
<keyword evidence="7" id="KW-0539">Nucleus</keyword>
<proteinExistence type="inferred from homology"/>
<protein>
    <recommendedName>
        <fullName evidence="8">Exportin-4</fullName>
    </recommendedName>
</protein>
<dbReference type="OrthoDB" id="5548448at2759"/>
<evidence type="ECO:0000256" key="6">
    <source>
        <dbReference type="ARBA" id="ARBA00022927"/>
    </source>
</evidence>
<gene>
    <name evidence="10" type="primary">Xpo4</name>
    <name evidence="10" type="ORF">AWC38_SpisGene1400</name>
</gene>
<dbReference type="GO" id="GO:0005643">
    <property type="term" value="C:nuclear pore"/>
    <property type="evidence" value="ECO:0007669"/>
    <property type="project" value="TreeGrafter"/>
</dbReference>
<keyword evidence="4" id="KW-0813">Transport</keyword>
<comment type="subcellular location">
    <subcellularLocation>
        <location evidence="2">Cytoplasm</location>
    </subcellularLocation>
    <subcellularLocation>
        <location evidence="1">Nucleus</location>
    </subcellularLocation>
</comment>
<keyword evidence="6" id="KW-0653">Protein transport</keyword>
<keyword evidence="11" id="KW-1185">Reference proteome</keyword>
<evidence type="ECO:0000256" key="1">
    <source>
        <dbReference type="ARBA" id="ARBA00004123"/>
    </source>
</evidence>
<dbReference type="AlphaFoldDB" id="A0A2B4SZ79"/>
<sequence length="1134" mass="127621">MTSIQELEHSAAIMMAPPNAVTQQQRQSAEQVFLNFRRSKSPYLACRQILEQSKNDYLLFQAASTIKEAILREWTILEKADVESLRSFLLTFVTHKQGVQKYVKEQVLQVVAVICKRSIVENSHIIQESLLKDVTQLMTSNNRGMQILGCMILRALLNEFAFHTRSSDIGLSWEFHIQCKKSFEVQALRQIFMLVVQAMQQFLVTELNLLSVQDTSALVHLTSLAEQILSWDFSKFGHRKNLVSGEAAAVILFRPGTSWRELIFDPALVSLFCKLQLTMQANDEICHHCGQCLIQLASLSGEVFQDTLSQTQYLSNFVEGFLQISKSLEMNGQAALCLGSIVNRLLCVFPIYAITALPIETLRLFGESMTDLTCSFLQAVAKEEELNTEDTSYIEAVEQFLEGWASLLEQSGLFPKGIFSDSATKILNCYVQCHLAAPDGLRGTFSYQIDNGIHLDEICDLDSDDRELFVDQLCTIGSFGRLIPEHALNLLTKLLESRADQFEKYLSTIQYSTGPLPSGFPGMDNLYEDLHWLLLISGYFLADDSNGEKPLIPKEIISYSSSLESHVDVQATFQCLCSLRNQGNADSIQDSSRVDPVVRLVSVIFRLANLEKQALGSGLSELLSPQVGRSIVWCLRHWAKSYLLPDEKDYDKLSVSLMSVFGTCTDGGKWTLGFLLDKVRTNLSGWSAESQIVEDAALLLLSLVDSKNRAEVAISFDSLWLLAQEHMSKTSVLHELPPEVLRYLTQALVLAGSVGDDTAARKKYLDQLLQTLQSHFLGICHQPDFTKLSQKEPVRSQMQCLLESFRGAALAANRHSANTLFNYLLPVLSNCVPLVNVYQNCPEVVVLVFELFVDVVDSQIAYIEEHELPRLYEVCLGLVQTYGKCNLGKISEDSLEEEEQLNDLLLLIKLLSSLLSKDNLDFGSGEDQKVTPSDLAFYGLHVIIPLMSPEVLEFPILCTEFFKLTTYVCEMYPEKMSVLPEELFKSLMASLEVGLTNYGADVTKMSLEALSSLATYCFDETQKNVRVPIHEVLQHFLKTLFDMLLLKSFDMDLLQPAAEAFLALICCHQMYYTELVRSLLAQQTDQVLGQRLLDAFNQLTPSNMKLSLDRLNKMQFRKSLDLFLRSVKGFLCVK</sequence>
<dbReference type="GO" id="GO:0006611">
    <property type="term" value="P:protein export from nucleus"/>
    <property type="evidence" value="ECO:0007669"/>
    <property type="project" value="TreeGrafter"/>
</dbReference>
<feature type="domain" description="Importin N-terminal" evidence="9">
    <location>
        <begin position="29"/>
        <end position="95"/>
    </location>
</feature>
<dbReference type="InterPro" id="IPR001494">
    <property type="entry name" value="Importin-beta_N"/>
</dbReference>
<name>A0A2B4SZ79_STYPI</name>
<dbReference type="Proteomes" id="UP000225706">
    <property type="component" value="Unassembled WGS sequence"/>
</dbReference>
<evidence type="ECO:0000313" key="11">
    <source>
        <dbReference type="Proteomes" id="UP000225706"/>
    </source>
</evidence>
<keyword evidence="5" id="KW-0963">Cytoplasm</keyword>
<dbReference type="PROSITE" id="PS50166">
    <property type="entry name" value="IMPORTIN_B_NT"/>
    <property type="match status" value="1"/>
</dbReference>
<evidence type="ECO:0000256" key="2">
    <source>
        <dbReference type="ARBA" id="ARBA00004496"/>
    </source>
</evidence>
<reference evidence="11" key="1">
    <citation type="journal article" date="2017" name="bioRxiv">
        <title>Comparative analysis of the genomes of Stylophora pistillata and Acropora digitifera provides evidence for extensive differences between species of corals.</title>
        <authorList>
            <person name="Voolstra C.R."/>
            <person name="Li Y."/>
            <person name="Liew Y.J."/>
            <person name="Baumgarten S."/>
            <person name="Zoccola D."/>
            <person name="Flot J.-F."/>
            <person name="Tambutte S."/>
            <person name="Allemand D."/>
            <person name="Aranda M."/>
        </authorList>
    </citation>
    <scope>NUCLEOTIDE SEQUENCE [LARGE SCALE GENOMIC DNA]</scope>
</reference>
<comment type="caution">
    <text evidence="10">The sequence shown here is derived from an EMBL/GenBank/DDBJ whole genome shotgun (WGS) entry which is preliminary data.</text>
</comment>
<dbReference type="GO" id="GO:0005049">
    <property type="term" value="F:nuclear export signal receptor activity"/>
    <property type="evidence" value="ECO:0007669"/>
    <property type="project" value="InterPro"/>
</dbReference>
<dbReference type="PANTHER" id="PTHR12596">
    <property type="entry name" value="EXPORTIN 4,7-RELATED"/>
    <property type="match status" value="1"/>
</dbReference>
<evidence type="ECO:0000256" key="3">
    <source>
        <dbReference type="ARBA" id="ARBA00009466"/>
    </source>
</evidence>
<evidence type="ECO:0000256" key="5">
    <source>
        <dbReference type="ARBA" id="ARBA00022490"/>
    </source>
</evidence>
<accession>A0A2B4SZ79</accession>
<dbReference type="PANTHER" id="PTHR12596:SF1">
    <property type="entry name" value="EXPORTIN-4"/>
    <property type="match status" value="1"/>
</dbReference>
<dbReference type="InterPro" id="IPR016024">
    <property type="entry name" value="ARM-type_fold"/>
</dbReference>
<evidence type="ECO:0000259" key="9">
    <source>
        <dbReference type="PROSITE" id="PS50166"/>
    </source>
</evidence>
<dbReference type="GO" id="GO:0005737">
    <property type="term" value="C:cytoplasm"/>
    <property type="evidence" value="ECO:0007669"/>
    <property type="project" value="UniProtKB-SubCell"/>
</dbReference>
<comment type="similarity">
    <text evidence="3">Belongs to the exportin family.</text>
</comment>
<dbReference type="STRING" id="50429.A0A2B4SZ79"/>
<organism evidence="10 11">
    <name type="scientific">Stylophora pistillata</name>
    <name type="common">Smooth cauliflower coral</name>
    <dbReference type="NCBI Taxonomy" id="50429"/>
    <lineage>
        <taxon>Eukaryota</taxon>
        <taxon>Metazoa</taxon>
        <taxon>Cnidaria</taxon>
        <taxon>Anthozoa</taxon>
        <taxon>Hexacorallia</taxon>
        <taxon>Scleractinia</taxon>
        <taxon>Astrocoeniina</taxon>
        <taxon>Pocilloporidae</taxon>
        <taxon>Stylophora</taxon>
    </lineage>
</organism>
<dbReference type="InterPro" id="IPR011989">
    <property type="entry name" value="ARM-like"/>
</dbReference>
<evidence type="ECO:0000256" key="7">
    <source>
        <dbReference type="ARBA" id="ARBA00023242"/>
    </source>
</evidence>
<dbReference type="EMBL" id="LSMT01000009">
    <property type="protein sequence ID" value="PFX33685.1"/>
    <property type="molecule type" value="Genomic_DNA"/>
</dbReference>
<dbReference type="SUPFAM" id="SSF48371">
    <property type="entry name" value="ARM repeat"/>
    <property type="match status" value="1"/>
</dbReference>
<evidence type="ECO:0000256" key="8">
    <source>
        <dbReference type="ARBA" id="ARBA00040444"/>
    </source>
</evidence>
<dbReference type="InterPro" id="IPR044189">
    <property type="entry name" value="XPO4/7-like"/>
</dbReference>
<evidence type="ECO:0000256" key="4">
    <source>
        <dbReference type="ARBA" id="ARBA00022448"/>
    </source>
</evidence>
<dbReference type="Gene3D" id="1.25.10.10">
    <property type="entry name" value="Leucine-rich Repeat Variant"/>
    <property type="match status" value="2"/>
</dbReference>
<dbReference type="GO" id="GO:0031267">
    <property type="term" value="F:small GTPase binding"/>
    <property type="evidence" value="ECO:0007669"/>
    <property type="project" value="InterPro"/>
</dbReference>